<name>A0A5J4Z888_PORPP</name>
<dbReference type="Gene3D" id="3.90.79.10">
    <property type="entry name" value="Nucleoside Triphosphate Pyrophosphohydrolase"/>
    <property type="match status" value="1"/>
</dbReference>
<dbReference type="InterPro" id="IPR015797">
    <property type="entry name" value="NUDIX_hydrolase-like_dom_sf"/>
</dbReference>
<feature type="compositionally biased region" description="Low complexity" evidence="6">
    <location>
        <begin position="1"/>
        <end position="10"/>
    </location>
</feature>
<dbReference type="GO" id="GO:0005849">
    <property type="term" value="C:mRNA cleavage factor complex"/>
    <property type="evidence" value="ECO:0007669"/>
    <property type="project" value="InterPro"/>
</dbReference>
<keyword evidence="8" id="KW-1185">Reference proteome</keyword>
<keyword evidence="3" id="KW-0507">mRNA processing</keyword>
<protein>
    <submittedName>
        <fullName evidence="7">Pre-mRNA cleavage factor Im 25 kDa subunit 2</fullName>
    </submittedName>
</protein>
<feature type="region of interest" description="Disordered" evidence="6">
    <location>
        <begin position="1"/>
        <end position="66"/>
    </location>
</feature>
<sequence length="342" mass="36143">MDVDAAQSAGSDGGGAHGGDQAQVSADAVASGALDHKDANGGADGEHSSEGQSSSSSDAPMFVLNTDSTPHADQVAAERQMPSSDASALLQLDEDDSALHAGISLGGGFGGAGNAPLPHVPVTLNIYNLEAYSFGVKPAQINLPPRTGGGAPFGMRLEYRQSPQYALKKRQRYEERGTRRSVAAALFVHEHFFPHILLLRERAALAGVPAYFLPGGRLRPGETDADGVSRKLESALGHGVAGSHSETGSAGSSWEVGPQMSVWYGPDFSNNLYPYIAPHVDTPREELHVYAVYLPSSRTFVVPKHLELIAVPLFDIFQQPARYGAIIASLPVSLSNLHMNLI</sequence>
<dbReference type="AlphaFoldDB" id="A0A5J4Z888"/>
<gene>
    <name evidence="7" type="ORF">FVE85_6943</name>
</gene>
<dbReference type="Proteomes" id="UP000324585">
    <property type="component" value="Unassembled WGS sequence"/>
</dbReference>
<keyword evidence="4" id="KW-0694">RNA-binding</keyword>
<evidence type="ECO:0000256" key="4">
    <source>
        <dbReference type="ARBA" id="ARBA00022884"/>
    </source>
</evidence>
<evidence type="ECO:0000256" key="2">
    <source>
        <dbReference type="ARBA" id="ARBA00009710"/>
    </source>
</evidence>
<dbReference type="PANTHER" id="PTHR13047">
    <property type="entry name" value="PRE-MRNA CLEAVAGE FACTOR IM, 25KD SUBUNIT"/>
    <property type="match status" value="1"/>
</dbReference>
<feature type="compositionally biased region" description="Basic and acidic residues" evidence="6">
    <location>
        <begin position="34"/>
        <end position="49"/>
    </location>
</feature>
<evidence type="ECO:0000313" key="8">
    <source>
        <dbReference type="Proteomes" id="UP000324585"/>
    </source>
</evidence>
<keyword evidence="5" id="KW-0539">Nucleus</keyword>
<dbReference type="GO" id="GO:0003729">
    <property type="term" value="F:mRNA binding"/>
    <property type="evidence" value="ECO:0007669"/>
    <property type="project" value="InterPro"/>
</dbReference>
<comment type="caution">
    <text evidence="7">The sequence shown here is derived from an EMBL/GenBank/DDBJ whole genome shotgun (WGS) entry which is preliminary data.</text>
</comment>
<comment type="subcellular location">
    <subcellularLocation>
        <location evidence="1">Nucleus</location>
    </subcellularLocation>
</comment>
<proteinExistence type="inferred from homology"/>
<evidence type="ECO:0000256" key="6">
    <source>
        <dbReference type="SAM" id="MobiDB-lite"/>
    </source>
</evidence>
<evidence type="ECO:0000256" key="1">
    <source>
        <dbReference type="ARBA" id="ARBA00004123"/>
    </source>
</evidence>
<dbReference type="SUPFAM" id="SSF55811">
    <property type="entry name" value="Nudix"/>
    <property type="match status" value="1"/>
</dbReference>
<evidence type="ECO:0000256" key="3">
    <source>
        <dbReference type="ARBA" id="ARBA00022664"/>
    </source>
</evidence>
<accession>A0A5J4Z888</accession>
<dbReference type="Pfam" id="PF13869">
    <property type="entry name" value="NUDIX_2"/>
    <property type="match status" value="1"/>
</dbReference>
<dbReference type="EMBL" id="VRMN01000001">
    <property type="protein sequence ID" value="KAA8499358.1"/>
    <property type="molecule type" value="Genomic_DNA"/>
</dbReference>
<evidence type="ECO:0000313" key="7">
    <source>
        <dbReference type="EMBL" id="KAA8499358.1"/>
    </source>
</evidence>
<comment type="similarity">
    <text evidence="2">Belongs to the Nudix hydrolase family. CPSF5 subfamily.</text>
</comment>
<evidence type="ECO:0000256" key="5">
    <source>
        <dbReference type="ARBA" id="ARBA00023242"/>
    </source>
</evidence>
<reference evidence="8" key="1">
    <citation type="journal article" date="2019" name="Nat. Commun.">
        <title>Expansion of phycobilisome linker gene families in mesophilic red algae.</title>
        <authorList>
            <person name="Lee J."/>
            <person name="Kim D."/>
            <person name="Bhattacharya D."/>
            <person name="Yoon H.S."/>
        </authorList>
    </citation>
    <scope>NUCLEOTIDE SEQUENCE [LARGE SCALE GENOMIC DNA]</scope>
    <source>
        <strain evidence="8">CCMP 1328</strain>
    </source>
</reference>
<dbReference type="InterPro" id="IPR016706">
    <property type="entry name" value="Cleav_polyA_spec_factor_su5"/>
</dbReference>
<organism evidence="7 8">
    <name type="scientific">Porphyridium purpureum</name>
    <name type="common">Red alga</name>
    <name type="synonym">Porphyridium cruentum</name>
    <dbReference type="NCBI Taxonomy" id="35688"/>
    <lineage>
        <taxon>Eukaryota</taxon>
        <taxon>Rhodophyta</taxon>
        <taxon>Bangiophyceae</taxon>
        <taxon>Porphyridiales</taxon>
        <taxon>Porphyridiaceae</taxon>
        <taxon>Porphyridium</taxon>
    </lineage>
</organism>
<dbReference type="OrthoDB" id="277288at2759"/>
<dbReference type="GO" id="GO:0031124">
    <property type="term" value="P:mRNA 3'-end processing"/>
    <property type="evidence" value="ECO:0007669"/>
    <property type="project" value="InterPro"/>
</dbReference>